<dbReference type="GeneID" id="27671707"/>
<dbReference type="EMBL" id="AXCR01000007">
    <property type="protein sequence ID" value="KJR85135.1"/>
    <property type="molecule type" value="Genomic_DNA"/>
</dbReference>
<reference evidence="2 3" key="1">
    <citation type="journal article" date="2014" name="BMC Genomics">
        <title>Comparative genomics of the major fungal agents of human and animal Sporotrichosis: Sporothrix schenckii and Sporothrix brasiliensis.</title>
        <authorList>
            <person name="Teixeira M.M."/>
            <person name="de Almeida L.G."/>
            <person name="Kubitschek-Barreira P."/>
            <person name="Alves F.L."/>
            <person name="Kioshima E.S."/>
            <person name="Abadio A.K."/>
            <person name="Fernandes L."/>
            <person name="Derengowski L.S."/>
            <person name="Ferreira K.S."/>
            <person name="Souza R.C."/>
            <person name="Ruiz J.C."/>
            <person name="de Andrade N.C."/>
            <person name="Paes H.C."/>
            <person name="Nicola A.M."/>
            <person name="Albuquerque P."/>
            <person name="Gerber A.L."/>
            <person name="Martins V.P."/>
            <person name="Peconick L.D."/>
            <person name="Neto A.V."/>
            <person name="Chaucanez C.B."/>
            <person name="Silva P.A."/>
            <person name="Cunha O.L."/>
            <person name="de Oliveira F.F."/>
            <person name="dos Santos T.C."/>
            <person name="Barros A.L."/>
            <person name="Soares M.A."/>
            <person name="de Oliveira L.M."/>
            <person name="Marini M.M."/>
            <person name="Villalobos-Duno H."/>
            <person name="Cunha M.M."/>
            <person name="de Hoog S."/>
            <person name="da Silveira J.F."/>
            <person name="Henrissat B."/>
            <person name="Nino-Vega G.A."/>
            <person name="Cisalpino P.S."/>
            <person name="Mora-Montes H.M."/>
            <person name="Almeida S.R."/>
            <person name="Stajich J.E."/>
            <person name="Lopes-Bezerra L.M."/>
            <person name="Vasconcelos A.T."/>
            <person name="Felipe M.S."/>
        </authorList>
    </citation>
    <scope>NUCLEOTIDE SEQUENCE [LARGE SCALE GENOMIC DNA]</scope>
    <source>
        <strain evidence="2 3">1099-18</strain>
    </source>
</reference>
<dbReference type="Proteomes" id="UP000033710">
    <property type="component" value="Unassembled WGS sequence"/>
</dbReference>
<gene>
    <name evidence="2" type="ORF">SPSK_09862</name>
</gene>
<evidence type="ECO:0000313" key="3">
    <source>
        <dbReference type="Proteomes" id="UP000033710"/>
    </source>
</evidence>
<feature type="signal peptide" evidence="1">
    <location>
        <begin position="1"/>
        <end position="19"/>
    </location>
</feature>
<proteinExistence type="predicted"/>
<dbReference type="VEuPathDB" id="FungiDB:SPSK_09862"/>
<protein>
    <recommendedName>
        <fullName evidence="4">Secreted protein</fullName>
    </recommendedName>
</protein>
<name>A0A0F2M8I7_SPOSC</name>
<dbReference type="RefSeq" id="XP_016587811.1">
    <property type="nucleotide sequence ID" value="XM_016736430.1"/>
</dbReference>
<dbReference type="AlphaFoldDB" id="A0A0F2M8I7"/>
<sequence>MWRSGLCALLLGVATHVAAFAIPPGQADGVYSVWTRPDGTEEHTMIMNATEALLMHSKPHGLGHSLVRRDRLASRWAINEGVSCASGQERLDPGDCDAANSMLDNQCGNGAKVRMGMDFYSIRNCAVAYFCNFSSYYDANCDAQTRRDWSAAITQKCGLYMPGWGRHISNDDGPFSKENNFSYGYENYCHGGNNFCSRGIKG</sequence>
<evidence type="ECO:0008006" key="4">
    <source>
        <dbReference type="Google" id="ProtNLM"/>
    </source>
</evidence>
<keyword evidence="1" id="KW-0732">Signal</keyword>
<feature type="chain" id="PRO_5002454996" description="Secreted protein" evidence="1">
    <location>
        <begin position="20"/>
        <end position="202"/>
    </location>
</feature>
<evidence type="ECO:0000313" key="2">
    <source>
        <dbReference type="EMBL" id="KJR85135.1"/>
    </source>
</evidence>
<organism evidence="2 3">
    <name type="scientific">Sporothrix schenckii 1099-18</name>
    <dbReference type="NCBI Taxonomy" id="1397361"/>
    <lineage>
        <taxon>Eukaryota</taxon>
        <taxon>Fungi</taxon>
        <taxon>Dikarya</taxon>
        <taxon>Ascomycota</taxon>
        <taxon>Pezizomycotina</taxon>
        <taxon>Sordariomycetes</taxon>
        <taxon>Sordariomycetidae</taxon>
        <taxon>Ophiostomatales</taxon>
        <taxon>Ophiostomataceae</taxon>
        <taxon>Sporothrix</taxon>
    </lineage>
</organism>
<reference evidence="2 3" key="2">
    <citation type="journal article" date="2015" name="Eukaryot. Cell">
        <title>Asexual propagation of a virulent clone complex in a human and feline outbreak of sporotrichosis.</title>
        <authorList>
            <person name="Teixeira Mde M."/>
            <person name="Rodrigues A.M."/>
            <person name="Tsui C.K."/>
            <person name="de Almeida L.G."/>
            <person name="Van Diepeningen A.D."/>
            <person name="van den Ende B.G."/>
            <person name="Fernandes G.F."/>
            <person name="Kano R."/>
            <person name="Hamelin R.C."/>
            <person name="Lopes-Bezerra L.M."/>
            <person name="Vasconcelos A.T."/>
            <person name="de Hoog S."/>
            <person name="de Camargo Z.P."/>
            <person name="Felipe M.S."/>
        </authorList>
    </citation>
    <scope>NUCLEOTIDE SEQUENCE [LARGE SCALE GENOMIC DNA]</scope>
    <source>
        <strain evidence="2 3">1099-18</strain>
    </source>
</reference>
<evidence type="ECO:0000256" key="1">
    <source>
        <dbReference type="SAM" id="SignalP"/>
    </source>
</evidence>
<dbReference type="KEGG" id="ssck:SPSK_09862"/>
<accession>A0A0F2M8I7</accession>
<comment type="caution">
    <text evidence="2">The sequence shown here is derived from an EMBL/GenBank/DDBJ whole genome shotgun (WGS) entry which is preliminary data.</text>
</comment>
<dbReference type="OrthoDB" id="5006988at2759"/>